<evidence type="ECO:0000313" key="9">
    <source>
        <dbReference type="EMBL" id="KAL2611010.1"/>
    </source>
</evidence>
<gene>
    <name evidence="9" type="ORF">R1flu_022702</name>
</gene>
<name>A0ABD1XPZ3_9MARC</name>
<comment type="caution">
    <text evidence="9">The sequence shown here is derived from an EMBL/GenBank/DDBJ whole genome shotgun (WGS) entry which is preliminary data.</text>
</comment>
<keyword evidence="3" id="KW-0223">Dioxygenase</keyword>
<keyword evidence="2 8" id="KW-0479">Metal-binding</keyword>
<comment type="catalytic activity">
    <reaction evidence="7">
        <text>all-trans-zeaxanthin + 2 O2 = 4,9-dimethyldodeca-2,4,6,8,10-pentaenedial + 2 (3R)-hydroxy-beta-ionone</text>
        <dbReference type="Rhea" id="RHEA:26393"/>
        <dbReference type="ChEBI" id="CHEBI:15379"/>
        <dbReference type="ChEBI" id="CHEBI:27547"/>
        <dbReference type="ChEBI" id="CHEBI:53171"/>
        <dbReference type="ChEBI" id="CHEBI:53173"/>
        <dbReference type="EC" id="1.14.99.n4"/>
    </reaction>
</comment>
<protein>
    <recommendedName>
        <fullName evidence="6">carotenoid 9,10-dioxygenase</fullName>
        <ecNumber evidence="6">1.14.99.n4</ecNumber>
    </recommendedName>
</protein>
<dbReference type="Proteomes" id="UP001605036">
    <property type="component" value="Unassembled WGS sequence"/>
</dbReference>
<comment type="cofactor">
    <cofactor evidence="8">
        <name>Fe(2+)</name>
        <dbReference type="ChEBI" id="CHEBI:29033"/>
    </cofactor>
    <text evidence="8">Binds 1 Fe(2+) ion per subunit.</text>
</comment>
<keyword evidence="4" id="KW-0560">Oxidoreductase</keyword>
<dbReference type="InterPro" id="IPR004294">
    <property type="entry name" value="Carotenoid_Oase"/>
</dbReference>
<evidence type="ECO:0000256" key="1">
    <source>
        <dbReference type="ARBA" id="ARBA00006787"/>
    </source>
</evidence>
<dbReference type="PANTHER" id="PTHR10543:SF89">
    <property type="entry name" value="CAROTENOID 9,10(9',10')-CLEAVAGE DIOXYGENASE 1"/>
    <property type="match status" value="1"/>
</dbReference>
<dbReference type="EC" id="1.14.99.n4" evidence="6"/>
<dbReference type="AlphaFoldDB" id="A0ABD1XPZ3"/>
<keyword evidence="5 8" id="KW-0408">Iron</keyword>
<feature type="binding site" evidence="8">
    <location>
        <position position="237"/>
    </location>
    <ligand>
        <name>Fe cation</name>
        <dbReference type="ChEBI" id="CHEBI:24875"/>
        <note>catalytic</note>
    </ligand>
</feature>
<keyword evidence="10" id="KW-1185">Reference proteome</keyword>
<accession>A0ABD1XPZ3</accession>
<evidence type="ECO:0000256" key="7">
    <source>
        <dbReference type="ARBA" id="ARBA00048709"/>
    </source>
</evidence>
<proteinExistence type="inferred from homology"/>
<evidence type="ECO:0000256" key="3">
    <source>
        <dbReference type="ARBA" id="ARBA00022964"/>
    </source>
</evidence>
<evidence type="ECO:0000256" key="4">
    <source>
        <dbReference type="ARBA" id="ARBA00023002"/>
    </source>
</evidence>
<organism evidence="9 10">
    <name type="scientific">Riccia fluitans</name>
    <dbReference type="NCBI Taxonomy" id="41844"/>
    <lineage>
        <taxon>Eukaryota</taxon>
        <taxon>Viridiplantae</taxon>
        <taxon>Streptophyta</taxon>
        <taxon>Embryophyta</taxon>
        <taxon>Marchantiophyta</taxon>
        <taxon>Marchantiopsida</taxon>
        <taxon>Marchantiidae</taxon>
        <taxon>Marchantiales</taxon>
        <taxon>Ricciaceae</taxon>
        <taxon>Riccia</taxon>
    </lineage>
</organism>
<dbReference type="GO" id="GO:0051213">
    <property type="term" value="F:dioxygenase activity"/>
    <property type="evidence" value="ECO:0007669"/>
    <property type="project" value="UniProtKB-KW"/>
</dbReference>
<dbReference type="EMBL" id="JBHFFA010000007">
    <property type="protein sequence ID" value="KAL2611010.1"/>
    <property type="molecule type" value="Genomic_DNA"/>
</dbReference>
<comment type="similarity">
    <text evidence="1">Belongs to the carotenoid oxygenase family.</text>
</comment>
<evidence type="ECO:0000256" key="5">
    <source>
        <dbReference type="ARBA" id="ARBA00023004"/>
    </source>
</evidence>
<dbReference type="Pfam" id="PF03055">
    <property type="entry name" value="RPE65"/>
    <property type="match status" value="1"/>
</dbReference>
<sequence length="282" mass="30946">MGNAGVNGYQQAKYRGMVSDDNALVKSGRKLGIFHIAAAKFVNAIERAAVWALSDPKAPPNYYLSGNYGPVDEFGPALSIPVVGAFPECLNGEFVRVGPNSKYKPVANYHWFDGDGMIHGLRIKDGNVNYVCRYVRTSRLAQEDSWGSAVFLKIGDLMGKQGIVWSNIFKLRVNLSILDVSNGIGTANTAMVYHDGRLLSLSDGDKPYAVRILEEGDLETVGRLDYEKELNHNFTAHPKIDPDSGEMFTFGYTTIGPPYVTYRVVSKDGKMGDAVPLSPDRL</sequence>
<evidence type="ECO:0000256" key="6">
    <source>
        <dbReference type="ARBA" id="ARBA00039084"/>
    </source>
</evidence>
<evidence type="ECO:0000256" key="8">
    <source>
        <dbReference type="PIRSR" id="PIRSR604294-1"/>
    </source>
</evidence>
<dbReference type="PANTHER" id="PTHR10543">
    <property type="entry name" value="BETA-CAROTENE DIOXYGENASE"/>
    <property type="match status" value="1"/>
</dbReference>
<reference evidence="9 10" key="1">
    <citation type="submission" date="2024-09" db="EMBL/GenBank/DDBJ databases">
        <title>Chromosome-scale assembly of Riccia fluitans.</title>
        <authorList>
            <person name="Paukszto L."/>
            <person name="Sawicki J."/>
            <person name="Karawczyk K."/>
            <person name="Piernik-Szablinska J."/>
            <person name="Szczecinska M."/>
            <person name="Mazdziarz M."/>
        </authorList>
    </citation>
    <scope>NUCLEOTIDE SEQUENCE [LARGE SCALE GENOMIC DNA]</scope>
    <source>
        <strain evidence="9">Rf_01</strain>
        <tissue evidence="9">Aerial parts of the thallus</tissue>
    </source>
</reference>
<dbReference type="GO" id="GO:0046872">
    <property type="term" value="F:metal ion binding"/>
    <property type="evidence" value="ECO:0007669"/>
    <property type="project" value="UniProtKB-KW"/>
</dbReference>
<evidence type="ECO:0000313" key="10">
    <source>
        <dbReference type="Proteomes" id="UP001605036"/>
    </source>
</evidence>
<evidence type="ECO:0000256" key="2">
    <source>
        <dbReference type="ARBA" id="ARBA00022723"/>
    </source>
</evidence>